<evidence type="ECO:0000313" key="3">
    <source>
        <dbReference type="Proteomes" id="UP001595909"/>
    </source>
</evidence>
<feature type="domain" description="NACHT" evidence="1">
    <location>
        <begin position="275"/>
        <end position="430"/>
    </location>
</feature>
<dbReference type="EMBL" id="JBHSIM010000040">
    <property type="protein sequence ID" value="MFC4834590.1"/>
    <property type="molecule type" value="Genomic_DNA"/>
</dbReference>
<gene>
    <name evidence="2" type="ORF">ACFPEL_19415</name>
</gene>
<accession>A0ABV9RQA4</accession>
<comment type="caution">
    <text evidence="2">The sequence shown here is derived from an EMBL/GenBank/DDBJ whole genome shotgun (WGS) entry which is preliminary data.</text>
</comment>
<dbReference type="InterPro" id="IPR007111">
    <property type="entry name" value="NACHT_NTPase"/>
</dbReference>
<name>A0ABV9RQA4_9PSEU</name>
<dbReference type="InterPro" id="IPR027417">
    <property type="entry name" value="P-loop_NTPase"/>
</dbReference>
<protein>
    <submittedName>
        <fullName evidence="2">NACHT domain-containing protein</fullName>
    </submittedName>
</protein>
<dbReference type="PANTHER" id="PTHR46844:SF1">
    <property type="entry name" value="SLR5058 PROTEIN"/>
    <property type="match status" value="1"/>
</dbReference>
<dbReference type="Gene3D" id="3.40.50.300">
    <property type="entry name" value="P-loop containing nucleotide triphosphate hydrolases"/>
    <property type="match status" value="1"/>
</dbReference>
<dbReference type="RefSeq" id="WP_274187782.1">
    <property type="nucleotide sequence ID" value="NZ_BAABHN010000040.1"/>
</dbReference>
<reference evidence="3" key="1">
    <citation type="journal article" date="2019" name="Int. J. Syst. Evol. Microbiol.">
        <title>The Global Catalogue of Microorganisms (GCM) 10K type strain sequencing project: providing services to taxonomists for standard genome sequencing and annotation.</title>
        <authorList>
            <consortium name="The Broad Institute Genomics Platform"/>
            <consortium name="The Broad Institute Genome Sequencing Center for Infectious Disease"/>
            <person name="Wu L."/>
            <person name="Ma J."/>
        </authorList>
    </citation>
    <scope>NUCLEOTIDE SEQUENCE [LARGE SCALE GENOMIC DNA]</scope>
    <source>
        <strain evidence="3">CCUG 50347</strain>
    </source>
</reference>
<evidence type="ECO:0000313" key="2">
    <source>
        <dbReference type="EMBL" id="MFC4834590.1"/>
    </source>
</evidence>
<dbReference type="Pfam" id="PF05729">
    <property type="entry name" value="NACHT"/>
    <property type="match status" value="1"/>
</dbReference>
<evidence type="ECO:0000259" key="1">
    <source>
        <dbReference type="Pfam" id="PF05729"/>
    </source>
</evidence>
<dbReference type="PANTHER" id="PTHR46844">
    <property type="entry name" value="SLR5058 PROTEIN"/>
    <property type="match status" value="1"/>
</dbReference>
<dbReference type="Proteomes" id="UP001595909">
    <property type="component" value="Unassembled WGS sequence"/>
</dbReference>
<organism evidence="2 3">
    <name type="scientific">Actinomycetospora chibensis</name>
    <dbReference type="NCBI Taxonomy" id="663606"/>
    <lineage>
        <taxon>Bacteria</taxon>
        <taxon>Bacillati</taxon>
        <taxon>Actinomycetota</taxon>
        <taxon>Actinomycetes</taxon>
        <taxon>Pseudonocardiales</taxon>
        <taxon>Pseudonocardiaceae</taxon>
        <taxon>Actinomycetospora</taxon>
    </lineage>
</organism>
<proteinExistence type="predicted"/>
<sequence length="960" mass="107365">MDPGSLATAAATAAAKALGAGLFKSAIPSWRWIYETIVRDPKAIRKFETWSETKAARHHQDKIASYLRSRKCASLLQMMAYLEVADHAQYQEVELRKDGEEKRIRRQAERDQLEFAFITELARKLRMTIKEVDPIAAPLWQTLCGDIAARTKAGLAKGEGTNQRAMHMVRVMRPVGAPGSTTKTSAATLRAEIPLSELMADRVDVLHSRIREQTRRQYKIVEMPHSTTEHFSSVDSVYVRRTLTMLPESASAVRAGGGVSGLRNITEPDIADTSCVVVGNPGAGKSTFVRKSLYDSSVASAWDDEGPCSIMIELKNYQDNSETITGALAREIARLLQEDVTKDEVVSLLRSGLMNVVFDALDEVANLEGRRRTAKAIQAFAFNYPLANILVTCRIETYSSAPLERKEFPVYELNEFDRAQVAEYSRRWFTIVEGSGNRGYAVSTRFLNQTDHLRDIRSNPLLLSLLCLLQRYDGAIPDSPSAAYAACAELLLIRWDRLRGVQLTVPAENRLRRLVEELASFFFLSEHPRDRASERLLRRVVQAAISRIVVADEESNHELEERFFEHCSGRGWVLTQFDRDERGDRVYGFAHRTLMEYYAGRYLARNARSTKDLADDLREMIVSGRSLVAPDVALRAYDATGDLERCVRLVANSTTEVAASTSLALFLLRFVAREDLAWDVVKLVFLGSLAVVASSPDYTLRQEVLAYSRQFSNRTRGEAERVLAEFDADGHHYSAMRYGAAYVLRIHETHPEFVLHNLRLGLTTISSVISDHGPGVFVAVPVYRPSSKQERSPTYTVGALVDSLDELSTTGLFPASFSEFAGTVGSDMWRIRIPNKVVAQRLKDGLEKALSSEKSAWRLRLHHWELQYEVSAFYSLGCIAAAALWELGSSFEAERLVREMWQVAGLPRTCDLSSIGGLGECLSELCARSGASRRGEDMFDMWSDSTISVLGVTTTTSRKI</sequence>
<keyword evidence="3" id="KW-1185">Reference proteome</keyword>
<dbReference type="SUPFAM" id="SSF52540">
    <property type="entry name" value="P-loop containing nucleoside triphosphate hydrolases"/>
    <property type="match status" value="1"/>
</dbReference>